<evidence type="ECO:0000256" key="1">
    <source>
        <dbReference type="ARBA" id="ARBA00022490"/>
    </source>
</evidence>
<proteinExistence type="inferred from homology"/>
<keyword evidence="9 11" id="KW-0460">Magnesium</keyword>
<dbReference type="InterPro" id="IPR011009">
    <property type="entry name" value="Kinase-like_dom_sf"/>
</dbReference>
<dbReference type="GO" id="GO:0005524">
    <property type="term" value="F:ATP binding"/>
    <property type="evidence" value="ECO:0007669"/>
    <property type="project" value="UniProtKB-UniRule"/>
</dbReference>
<dbReference type="PANTHER" id="PTHR39573:SF1">
    <property type="entry name" value="STRESS RESPONSE KINASE A"/>
    <property type="match status" value="1"/>
</dbReference>
<feature type="active site" description="Proton acceptor" evidence="11">
    <location>
        <position position="200"/>
    </location>
</feature>
<organism evidence="13 14">
    <name type="scientific">Neptunomonas marina</name>
    <dbReference type="NCBI Taxonomy" id="1815562"/>
    <lineage>
        <taxon>Bacteria</taxon>
        <taxon>Pseudomonadati</taxon>
        <taxon>Pseudomonadota</taxon>
        <taxon>Gammaproteobacteria</taxon>
        <taxon>Oceanospirillales</taxon>
        <taxon>Oceanospirillaceae</taxon>
        <taxon>Neptunomonas</taxon>
    </lineage>
</organism>
<keyword evidence="6 11" id="KW-0547">Nucleotide-binding</keyword>
<reference evidence="13 14" key="1">
    <citation type="submission" date="2019-01" db="EMBL/GenBank/DDBJ databases">
        <authorList>
            <person name="Chen W.-M."/>
        </authorList>
    </citation>
    <scope>NUCLEOTIDE SEQUENCE [LARGE SCALE GENOMIC DNA]</scope>
    <source>
        <strain evidence="13 14">HPM-16</strain>
    </source>
</reference>
<dbReference type="InterPro" id="IPR032882">
    <property type="entry name" value="SrkA/RdoA"/>
</dbReference>
<comment type="caution">
    <text evidence="13">The sequence shown here is derived from an EMBL/GenBank/DDBJ whole genome shotgun (WGS) entry which is preliminary data.</text>
</comment>
<keyword evidence="1 11" id="KW-0963">Cytoplasm</keyword>
<evidence type="ECO:0000256" key="9">
    <source>
        <dbReference type="ARBA" id="ARBA00022842"/>
    </source>
</evidence>
<comment type="subcellular location">
    <subcellularLocation>
        <location evidence="11">Cytoplasm</location>
    </subcellularLocation>
</comment>
<keyword evidence="2 11" id="KW-0723">Serine/threonine-protein kinase</keyword>
<feature type="binding site" evidence="11">
    <location>
        <position position="216"/>
    </location>
    <ligand>
        <name>Mg(2+)</name>
        <dbReference type="ChEBI" id="CHEBI:18420"/>
    </ligand>
</feature>
<accession>A0A437Q7E0</accession>
<keyword evidence="8 11" id="KW-0067">ATP-binding</keyword>
<feature type="binding site" evidence="11">
    <location>
        <position position="205"/>
    </location>
    <ligand>
        <name>Mg(2+)</name>
        <dbReference type="ChEBI" id="CHEBI:18420"/>
    </ligand>
</feature>
<comment type="similarity">
    <text evidence="11">Belongs to the SrkA/RdoA protein kinase family.</text>
</comment>
<evidence type="ECO:0000256" key="7">
    <source>
        <dbReference type="ARBA" id="ARBA00022777"/>
    </source>
</evidence>
<keyword evidence="4 11" id="KW-0808">Transferase</keyword>
<dbReference type="EC" id="2.7.11.1" evidence="11"/>
<evidence type="ECO:0000256" key="8">
    <source>
        <dbReference type="ARBA" id="ARBA00022840"/>
    </source>
</evidence>
<dbReference type="Gene3D" id="3.30.200.70">
    <property type="match status" value="1"/>
</dbReference>
<keyword evidence="14" id="KW-1185">Reference proteome</keyword>
<feature type="domain" description="Aminoglycoside phosphotransferase" evidence="12">
    <location>
        <begin position="35"/>
        <end position="256"/>
    </location>
</feature>
<dbReference type="NCBIfam" id="NF008738">
    <property type="entry name" value="PRK11768.1"/>
    <property type="match status" value="1"/>
</dbReference>
<keyword evidence="7 11" id="KW-0418">Kinase</keyword>
<feature type="active site" evidence="11">
    <location>
        <position position="216"/>
    </location>
</feature>
<dbReference type="Gene3D" id="1.10.510.10">
    <property type="entry name" value="Transferase(Phosphotransferase) domain 1"/>
    <property type="match status" value="1"/>
</dbReference>
<evidence type="ECO:0000259" key="12">
    <source>
        <dbReference type="Pfam" id="PF01636"/>
    </source>
</evidence>
<evidence type="ECO:0000256" key="10">
    <source>
        <dbReference type="ARBA" id="ARBA00023016"/>
    </source>
</evidence>
<dbReference type="Proteomes" id="UP000282818">
    <property type="component" value="Unassembled WGS sequence"/>
</dbReference>
<dbReference type="EMBL" id="SACQ01000005">
    <property type="protein sequence ID" value="RVU30455.1"/>
    <property type="molecule type" value="Genomic_DNA"/>
</dbReference>
<dbReference type="PANTHER" id="PTHR39573">
    <property type="entry name" value="STRESS RESPONSE KINASE A"/>
    <property type="match status" value="1"/>
</dbReference>
<dbReference type="Gene3D" id="1.20.1270.170">
    <property type="match status" value="1"/>
</dbReference>
<dbReference type="SUPFAM" id="SSF56112">
    <property type="entry name" value="Protein kinase-like (PK-like)"/>
    <property type="match status" value="1"/>
</dbReference>
<comment type="catalytic activity">
    <reaction evidence="11">
        <text>L-threonyl-[protein] + ATP = O-phospho-L-threonyl-[protein] + ADP + H(+)</text>
        <dbReference type="Rhea" id="RHEA:46608"/>
        <dbReference type="Rhea" id="RHEA-COMP:11060"/>
        <dbReference type="Rhea" id="RHEA-COMP:11605"/>
        <dbReference type="ChEBI" id="CHEBI:15378"/>
        <dbReference type="ChEBI" id="CHEBI:30013"/>
        <dbReference type="ChEBI" id="CHEBI:30616"/>
        <dbReference type="ChEBI" id="CHEBI:61977"/>
        <dbReference type="ChEBI" id="CHEBI:456216"/>
        <dbReference type="EC" id="2.7.11.1"/>
    </reaction>
</comment>
<keyword evidence="5 11" id="KW-0479">Metal-binding</keyword>
<dbReference type="AlphaFoldDB" id="A0A437Q7E0"/>
<evidence type="ECO:0000256" key="6">
    <source>
        <dbReference type="ARBA" id="ARBA00022741"/>
    </source>
</evidence>
<feature type="site" description="ATP" evidence="11">
    <location>
        <position position="36"/>
    </location>
</feature>
<evidence type="ECO:0000313" key="13">
    <source>
        <dbReference type="EMBL" id="RVU30455.1"/>
    </source>
</evidence>
<evidence type="ECO:0000256" key="3">
    <source>
        <dbReference type="ARBA" id="ARBA00022553"/>
    </source>
</evidence>
<gene>
    <name evidence="11" type="primary">srkA</name>
    <name evidence="13" type="ORF">EOE65_12500</name>
</gene>
<comment type="subunit">
    <text evidence="11">Monomer.</text>
</comment>
<dbReference type="GO" id="GO:0004674">
    <property type="term" value="F:protein serine/threonine kinase activity"/>
    <property type="evidence" value="ECO:0007669"/>
    <property type="project" value="UniProtKB-UniRule"/>
</dbReference>
<dbReference type="GO" id="GO:0106310">
    <property type="term" value="F:protein serine kinase activity"/>
    <property type="evidence" value="ECO:0007669"/>
    <property type="project" value="RHEA"/>
</dbReference>
<dbReference type="GO" id="GO:0005737">
    <property type="term" value="C:cytoplasm"/>
    <property type="evidence" value="ECO:0007669"/>
    <property type="project" value="UniProtKB-SubCell"/>
</dbReference>
<evidence type="ECO:0000313" key="14">
    <source>
        <dbReference type="Proteomes" id="UP000282818"/>
    </source>
</evidence>
<evidence type="ECO:0000256" key="4">
    <source>
        <dbReference type="ARBA" id="ARBA00022679"/>
    </source>
</evidence>
<keyword evidence="10 11" id="KW-0346">Stress response</keyword>
<keyword evidence="3 11" id="KW-0597">Phosphoprotein</keyword>
<dbReference type="Pfam" id="PF01636">
    <property type="entry name" value="APH"/>
    <property type="match status" value="1"/>
</dbReference>
<dbReference type="HAMAP" id="MF_01497">
    <property type="entry name" value="SrkA_kinase"/>
    <property type="match status" value="1"/>
</dbReference>
<dbReference type="InterPro" id="IPR002575">
    <property type="entry name" value="Aminoglycoside_PTrfase"/>
</dbReference>
<protein>
    <recommendedName>
        <fullName evidence="11">Stress response kinase A</fullName>
        <ecNumber evidence="11">2.7.11.1</ecNumber>
    </recommendedName>
    <alternativeName>
        <fullName evidence="11">Serine/threonine-protein kinase SrkA</fullName>
    </alternativeName>
</protein>
<evidence type="ECO:0000256" key="5">
    <source>
        <dbReference type="ARBA" id="ARBA00022723"/>
    </source>
</evidence>
<comment type="catalytic activity">
    <reaction evidence="11">
        <text>L-seryl-[protein] + ATP = O-phospho-L-seryl-[protein] + ADP + H(+)</text>
        <dbReference type="Rhea" id="RHEA:17989"/>
        <dbReference type="Rhea" id="RHEA-COMP:9863"/>
        <dbReference type="Rhea" id="RHEA-COMP:11604"/>
        <dbReference type="ChEBI" id="CHEBI:15378"/>
        <dbReference type="ChEBI" id="CHEBI:29999"/>
        <dbReference type="ChEBI" id="CHEBI:30616"/>
        <dbReference type="ChEBI" id="CHEBI:83421"/>
        <dbReference type="ChEBI" id="CHEBI:456216"/>
        <dbReference type="EC" id="2.7.11.1"/>
    </reaction>
</comment>
<comment type="cofactor">
    <cofactor evidence="11">
        <name>Mg(2+)</name>
        <dbReference type="ChEBI" id="CHEBI:18420"/>
    </cofactor>
</comment>
<name>A0A437Q7E0_9GAMM</name>
<dbReference type="RefSeq" id="WP_127694651.1">
    <property type="nucleotide sequence ID" value="NZ_SACQ01000005.1"/>
</dbReference>
<comment type="function">
    <text evidence="11">A protein kinase that phosphorylates Ser and Thr residues. Probably acts to suppress the effects of stress linked to accumulation of reactive oxygen species. Probably involved in the extracytoplasmic stress response.</text>
</comment>
<evidence type="ECO:0000256" key="2">
    <source>
        <dbReference type="ARBA" id="ARBA00022527"/>
    </source>
</evidence>
<evidence type="ECO:0000256" key="11">
    <source>
        <dbReference type="HAMAP-Rule" id="MF_01497"/>
    </source>
</evidence>
<sequence length="324" mass="36293">MNSQQNVFEALTPDVVIDAIEQQGYYSDGRCYPLNSYENRVYQVGLEEGGALIAKFYRPGRWALAQIEEEASLLAALSQAGLPVVAPLIGENGSALVKQAGFDVALYPKIIGQAPNLEDLDSLYAIGELVGRLHAWTEPYRFAARHALMPLEQLQTSANYLLECWVPTAQQADFRQIVAEIGAVLAEQAMAAQSLVIHGDLHLGNMLVADGIKLLDFDDARMGFAIEDLFLLLSGTEVEQRQQLSEVIEGYEQYREFPRSELPMLHGLRAVRMVKYLAWIGRRWAEPVFQQAFPWFQPGDWKTHNNDLKQLLLAMDKPILFGGQ</sequence>
<dbReference type="GO" id="GO:0000287">
    <property type="term" value="F:magnesium ion binding"/>
    <property type="evidence" value="ECO:0007669"/>
    <property type="project" value="UniProtKB-UniRule"/>
</dbReference>